<dbReference type="Proteomes" id="UP000177791">
    <property type="component" value="Unassembled WGS sequence"/>
</dbReference>
<organism evidence="1 2">
    <name type="scientific">Hymenobacter glacialis</name>
    <dbReference type="NCBI Taxonomy" id="1908236"/>
    <lineage>
        <taxon>Bacteria</taxon>
        <taxon>Pseudomonadati</taxon>
        <taxon>Bacteroidota</taxon>
        <taxon>Cytophagia</taxon>
        <taxon>Cytophagales</taxon>
        <taxon>Hymenobacteraceae</taxon>
        <taxon>Hymenobacter</taxon>
    </lineage>
</organism>
<proteinExistence type="predicted"/>
<evidence type="ECO:0000313" key="1">
    <source>
        <dbReference type="EMBL" id="OGX88396.1"/>
    </source>
</evidence>
<evidence type="ECO:0000313" key="2">
    <source>
        <dbReference type="Proteomes" id="UP000177791"/>
    </source>
</evidence>
<sequence>MGYMRWRWRTASRQAKLLVLPKSTDISCAPGAAAWRRMMAKAVVLNPVLTTLRVGQFLVSEEWDPQLAGHPDIRY</sequence>
<dbReference type="EMBL" id="MDZC01000017">
    <property type="protein sequence ID" value="OGX88396.1"/>
    <property type="molecule type" value="Genomic_DNA"/>
</dbReference>
<accession>A0A1G1TBZ6</accession>
<protein>
    <submittedName>
        <fullName evidence="1">Uncharacterized protein</fullName>
    </submittedName>
</protein>
<keyword evidence="2" id="KW-1185">Reference proteome</keyword>
<name>A0A1G1TBZ6_9BACT</name>
<comment type="caution">
    <text evidence="1">The sequence shown here is derived from an EMBL/GenBank/DDBJ whole genome shotgun (WGS) entry which is preliminary data.</text>
</comment>
<dbReference type="AlphaFoldDB" id="A0A1G1TBZ6"/>
<reference evidence="1 2" key="1">
    <citation type="submission" date="2016-08" db="EMBL/GenBank/DDBJ databases">
        <title>Hymenobacter coccineus sp. nov., Hymenobacter lapidarius sp. nov. and Hymenobacter glacialis sp. nov., isolated from Antarctic soil.</title>
        <authorList>
            <person name="Sedlacek I."/>
            <person name="Kralova S."/>
            <person name="Kyrova K."/>
            <person name="Maslanova I."/>
            <person name="Stankova E."/>
            <person name="Vrbovska V."/>
            <person name="Nemec M."/>
            <person name="Bartak M."/>
            <person name="Svec P."/>
            <person name="Busse H.-J."/>
            <person name="Pantucek R."/>
        </authorList>
    </citation>
    <scope>NUCLEOTIDE SEQUENCE [LARGE SCALE GENOMIC DNA]</scope>
    <source>
        <strain evidence="1 2">CCM 8648</strain>
    </source>
</reference>
<gene>
    <name evidence="1" type="ORF">BEN48_09935</name>
</gene>